<organism evidence="1 2">
    <name type="scientific">Lepraria finkii</name>
    <dbReference type="NCBI Taxonomy" id="1340010"/>
    <lineage>
        <taxon>Eukaryota</taxon>
        <taxon>Fungi</taxon>
        <taxon>Dikarya</taxon>
        <taxon>Ascomycota</taxon>
        <taxon>Pezizomycotina</taxon>
        <taxon>Lecanoromycetes</taxon>
        <taxon>OSLEUM clade</taxon>
        <taxon>Lecanoromycetidae</taxon>
        <taxon>Lecanorales</taxon>
        <taxon>Lecanorineae</taxon>
        <taxon>Stereocaulaceae</taxon>
        <taxon>Lepraria</taxon>
    </lineage>
</organism>
<keyword evidence="2" id="KW-1185">Reference proteome</keyword>
<proteinExistence type="predicted"/>
<sequence length="108" mass="12153">MMDSSIASTTIMIEKVVSYQFFLPDGNWGSNTGAESRQVASQMIALMKLLRQANVVDLISQLLFITITVYTTPEETIHYAKRRNKYEIQPNIAFAIPKDQKSVDGPLI</sequence>
<protein>
    <submittedName>
        <fullName evidence="1">Uncharacterized protein</fullName>
    </submittedName>
</protein>
<dbReference type="EMBL" id="JBHFEH010000029">
    <property type="protein sequence ID" value="KAL2052135.1"/>
    <property type="molecule type" value="Genomic_DNA"/>
</dbReference>
<accession>A0ABR4B324</accession>
<name>A0ABR4B324_9LECA</name>
<comment type="caution">
    <text evidence="1">The sequence shown here is derived from an EMBL/GenBank/DDBJ whole genome shotgun (WGS) entry which is preliminary data.</text>
</comment>
<gene>
    <name evidence="1" type="ORF">ABVK25_007577</name>
</gene>
<dbReference type="Proteomes" id="UP001590951">
    <property type="component" value="Unassembled WGS sequence"/>
</dbReference>
<reference evidence="1 2" key="1">
    <citation type="submission" date="2024-09" db="EMBL/GenBank/DDBJ databases">
        <title>Rethinking Asexuality: The Enigmatic Case of Functional Sexual Genes in Lepraria (Stereocaulaceae).</title>
        <authorList>
            <person name="Doellman M."/>
            <person name="Sun Y."/>
            <person name="Barcenas-Pena A."/>
            <person name="Lumbsch H.T."/>
            <person name="Grewe F."/>
        </authorList>
    </citation>
    <scope>NUCLEOTIDE SEQUENCE [LARGE SCALE GENOMIC DNA]</scope>
    <source>
        <strain evidence="1 2">Grewe 0041</strain>
    </source>
</reference>
<evidence type="ECO:0000313" key="2">
    <source>
        <dbReference type="Proteomes" id="UP001590951"/>
    </source>
</evidence>
<evidence type="ECO:0000313" key="1">
    <source>
        <dbReference type="EMBL" id="KAL2052135.1"/>
    </source>
</evidence>